<organism evidence="1 2">
    <name type="scientific">Pseudonocardia parietis</name>
    <dbReference type="NCBI Taxonomy" id="570936"/>
    <lineage>
        <taxon>Bacteria</taxon>
        <taxon>Bacillati</taxon>
        <taxon>Actinomycetota</taxon>
        <taxon>Actinomycetes</taxon>
        <taxon>Pseudonocardiales</taxon>
        <taxon>Pseudonocardiaceae</taxon>
        <taxon>Pseudonocardia</taxon>
    </lineage>
</organism>
<proteinExistence type="predicted"/>
<evidence type="ECO:0000313" key="2">
    <source>
        <dbReference type="Proteomes" id="UP001519295"/>
    </source>
</evidence>
<dbReference type="Proteomes" id="UP001519295">
    <property type="component" value="Unassembled WGS sequence"/>
</dbReference>
<gene>
    <name evidence="1" type="ORF">JOF36_002358</name>
</gene>
<sequence length="89" mass="9593">MDACWQGSLFATVEAGDRGLVSAFRHDLAGGAWVDVVPGWVQDPDVLFDRLRATVPFRLRSAADGGSWDTSGRCGQVSGPRLVFDRVNA</sequence>
<comment type="caution">
    <text evidence="1">The sequence shown here is derived from an EMBL/GenBank/DDBJ whole genome shotgun (WGS) entry which is preliminary data.</text>
</comment>
<accession>A0ABS4VRV7</accession>
<dbReference type="EMBL" id="JAGINU010000001">
    <property type="protein sequence ID" value="MBP2366662.1"/>
    <property type="molecule type" value="Genomic_DNA"/>
</dbReference>
<protein>
    <submittedName>
        <fullName evidence="1">Uncharacterized protein</fullName>
    </submittedName>
</protein>
<evidence type="ECO:0000313" key="1">
    <source>
        <dbReference type="EMBL" id="MBP2366662.1"/>
    </source>
</evidence>
<dbReference type="RefSeq" id="WP_210026733.1">
    <property type="nucleotide sequence ID" value="NZ_JAGINU010000001.1"/>
</dbReference>
<reference evidence="1 2" key="1">
    <citation type="submission" date="2021-03" db="EMBL/GenBank/DDBJ databases">
        <title>Sequencing the genomes of 1000 actinobacteria strains.</title>
        <authorList>
            <person name="Klenk H.-P."/>
        </authorList>
    </citation>
    <scope>NUCLEOTIDE SEQUENCE [LARGE SCALE GENOMIC DNA]</scope>
    <source>
        <strain evidence="1 2">DSM 45256</strain>
    </source>
</reference>
<name>A0ABS4VRV7_9PSEU</name>
<keyword evidence="2" id="KW-1185">Reference proteome</keyword>